<evidence type="ECO:0000313" key="2">
    <source>
        <dbReference type="EMBL" id="RFM29059.1"/>
    </source>
</evidence>
<keyword evidence="1" id="KW-0472">Membrane</keyword>
<gene>
    <name evidence="2" type="ORF">DXN05_09890</name>
</gene>
<name>A0A3E1NMA6_9BACT</name>
<comment type="caution">
    <text evidence="2">The sequence shown here is derived from an EMBL/GenBank/DDBJ whole genome shotgun (WGS) entry which is preliminary data.</text>
</comment>
<keyword evidence="1" id="KW-1133">Transmembrane helix</keyword>
<feature type="transmembrane region" description="Helical" evidence="1">
    <location>
        <begin position="51"/>
        <end position="74"/>
    </location>
</feature>
<dbReference type="Proteomes" id="UP000261284">
    <property type="component" value="Unassembled WGS sequence"/>
</dbReference>
<reference evidence="2 3" key="1">
    <citation type="submission" date="2018-08" db="EMBL/GenBank/DDBJ databases">
        <title>Chitinophagaceae sp. K23C18032701, a novel bacterium isolated from forest soil.</title>
        <authorList>
            <person name="Wang C."/>
        </authorList>
    </citation>
    <scope>NUCLEOTIDE SEQUENCE [LARGE SCALE GENOMIC DNA]</scope>
    <source>
        <strain evidence="2 3">K23C18032701</strain>
    </source>
</reference>
<proteinExistence type="predicted"/>
<dbReference type="EMBL" id="QTJU01000002">
    <property type="protein sequence ID" value="RFM29059.1"/>
    <property type="molecule type" value="Genomic_DNA"/>
</dbReference>
<evidence type="ECO:0000256" key="1">
    <source>
        <dbReference type="SAM" id="Phobius"/>
    </source>
</evidence>
<keyword evidence="1" id="KW-0812">Transmembrane</keyword>
<dbReference type="AlphaFoldDB" id="A0A3E1NMA6"/>
<sequence length="128" mass="14918">MNRPCIKRILGIVLLLINVLLVGFVFVANVFTLSGPLQAHMIIETCFWSYLLRRIILAVILASLATGVSIFFRYLMCKLLRLPAEFVRVRLIKIFFFFLIASFLAMLVFYYGNYRIVQDMRVKGLRFD</sequence>
<keyword evidence="3" id="KW-1185">Reference proteome</keyword>
<protein>
    <submittedName>
        <fullName evidence="2">Uncharacterized protein</fullName>
    </submittedName>
</protein>
<feature type="transmembrane region" description="Helical" evidence="1">
    <location>
        <begin position="94"/>
        <end position="112"/>
    </location>
</feature>
<accession>A0A3E1NMA6</accession>
<organism evidence="2 3">
    <name type="scientific">Deminuibacter soli</name>
    <dbReference type="NCBI Taxonomy" id="2291815"/>
    <lineage>
        <taxon>Bacteria</taxon>
        <taxon>Pseudomonadati</taxon>
        <taxon>Bacteroidota</taxon>
        <taxon>Chitinophagia</taxon>
        <taxon>Chitinophagales</taxon>
        <taxon>Chitinophagaceae</taxon>
        <taxon>Deminuibacter</taxon>
    </lineage>
</organism>
<evidence type="ECO:0000313" key="3">
    <source>
        <dbReference type="Proteomes" id="UP000261284"/>
    </source>
</evidence>
<feature type="transmembrane region" description="Helical" evidence="1">
    <location>
        <begin position="12"/>
        <end position="31"/>
    </location>
</feature>